<reference evidence="2" key="1">
    <citation type="journal article" date="2020" name="Fungal Divers.">
        <title>Resolving the Mortierellaceae phylogeny through synthesis of multi-gene phylogenetics and phylogenomics.</title>
        <authorList>
            <person name="Vandepol N."/>
            <person name="Liber J."/>
            <person name="Desiro A."/>
            <person name="Na H."/>
            <person name="Kennedy M."/>
            <person name="Barry K."/>
            <person name="Grigoriev I.V."/>
            <person name="Miller A.N."/>
            <person name="O'Donnell K."/>
            <person name="Stajich J.E."/>
            <person name="Bonito G."/>
        </authorList>
    </citation>
    <scope>NUCLEOTIDE SEQUENCE</scope>
    <source>
        <strain evidence="2">NRRL 2769</strain>
    </source>
</reference>
<feature type="compositionally biased region" description="Basic and acidic residues" evidence="1">
    <location>
        <begin position="90"/>
        <end position="100"/>
    </location>
</feature>
<feature type="compositionally biased region" description="Basic residues" evidence="1">
    <location>
        <begin position="190"/>
        <end position="199"/>
    </location>
</feature>
<dbReference type="InterPro" id="IPR013083">
    <property type="entry name" value="Znf_RING/FYVE/PHD"/>
</dbReference>
<dbReference type="PANTHER" id="PTHR12360">
    <property type="entry name" value="NUCLEAR TRANSCRIPTION FACTOR, X-BOX BINDING 1 NFX1"/>
    <property type="match status" value="1"/>
</dbReference>
<feature type="compositionally biased region" description="Polar residues" evidence="1">
    <location>
        <begin position="175"/>
        <end position="186"/>
    </location>
</feature>
<dbReference type="EMBL" id="JAAAID010000479">
    <property type="protein sequence ID" value="KAG0017028.1"/>
    <property type="molecule type" value="Genomic_DNA"/>
</dbReference>
<accession>A0A9P6T0X7</accession>
<feature type="compositionally biased region" description="Low complexity" evidence="1">
    <location>
        <begin position="231"/>
        <end position="260"/>
    </location>
</feature>
<dbReference type="InterPro" id="IPR034078">
    <property type="entry name" value="NFX1_fam"/>
</dbReference>
<evidence type="ECO:0000256" key="1">
    <source>
        <dbReference type="SAM" id="MobiDB-lite"/>
    </source>
</evidence>
<feature type="compositionally biased region" description="Low complexity" evidence="1">
    <location>
        <begin position="9"/>
        <end position="33"/>
    </location>
</feature>
<dbReference type="GO" id="GO:0000981">
    <property type="term" value="F:DNA-binding transcription factor activity, RNA polymerase II-specific"/>
    <property type="evidence" value="ECO:0007669"/>
    <property type="project" value="TreeGrafter"/>
</dbReference>
<dbReference type="GO" id="GO:0000977">
    <property type="term" value="F:RNA polymerase II transcription regulatory region sequence-specific DNA binding"/>
    <property type="evidence" value="ECO:0007669"/>
    <property type="project" value="TreeGrafter"/>
</dbReference>
<dbReference type="GO" id="GO:0000122">
    <property type="term" value="P:negative regulation of transcription by RNA polymerase II"/>
    <property type="evidence" value="ECO:0007669"/>
    <property type="project" value="TreeGrafter"/>
</dbReference>
<feature type="region of interest" description="Disordered" evidence="1">
    <location>
        <begin position="1"/>
        <end position="310"/>
    </location>
</feature>
<protein>
    <submittedName>
        <fullName evidence="2">Uncharacterized protein</fullName>
    </submittedName>
</protein>
<dbReference type="Gene3D" id="3.30.40.10">
    <property type="entry name" value="Zinc/RING finger domain, C3HC4 (zinc finger)"/>
    <property type="match status" value="1"/>
</dbReference>
<gene>
    <name evidence="2" type="ORF">BGZ80_008676</name>
</gene>
<name>A0A9P6T0X7_9FUNG</name>
<comment type="caution">
    <text evidence="2">The sequence shown here is derived from an EMBL/GenBank/DDBJ whole genome shotgun (WGS) entry which is preliminary data.</text>
</comment>
<dbReference type="Proteomes" id="UP000703661">
    <property type="component" value="Unassembled WGS sequence"/>
</dbReference>
<feature type="compositionally biased region" description="Acidic residues" evidence="1">
    <location>
        <begin position="142"/>
        <end position="152"/>
    </location>
</feature>
<keyword evidence="3" id="KW-1185">Reference proteome</keyword>
<dbReference type="PANTHER" id="PTHR12360:SF12">
    <property type="entry name" value="TRANSCRIPTIONAL REPRESSOR NF-X1"/>
    <property type="match status" value="1"/>
</dbReference>
<dbReference type="AlphaFoldDB" id="A0A9P6T0X7"/>
<proteinExistence type="predicted"/>
<organism evidence="2 3">
    <name type="scientific">Entomortierella chlamydospora</name>
    <dbReference type="NCBI Taxonomy" id="101097"/>
    <lineage>
        <taxon>Eukaryota</taxon>
        <taxon>Fungi</taxon>
        <taxon>Fungi incertae sedis</taxon>
        <taxon>Mucoromycota</taxon>
        <taxon>Mortierellomycotina</taxon>
        <taxon>Mortierellomycetes</taxon>
        <taxon>Mortierellales</taxon>
        <taxon>Mortierellaceae</taxon>
        <taxon>Entomortierella</taxon>
    </lineage>
</organism>
<evidence type="ECO:0000313" key="2">
    <source>
        <dbReference type="EMBL" id="KAG0017028.1"/>
    </source>
</evidence>
<feature type="compositionally biased region" description="Polar residues" evidence="1">
    <location>
        <begin position="55"/>
        <end position="72"/>
    </location>
</feature>
<feature type="compositionally biased region" description="Polar residues" evidence="1">
    <location>
        <begin position="277"/>
        <end position="296"/>
    </location>
</feature>
<feature type="compositionally biased region" description="Low complexity" evidence="1">
    <location>
        <begin position="73"/>
        <end position="83"/>
    </location>
</feature>
<sequence>MSDSTPQANGNSNSNSTNTGVTTNAETTKSSTTQGNASKKTAAKLNPDAKDYVPRTTTSGSVGPSAGTSSTSNPRANGSNNNPRNRRRRNPDTNKSRDADNQVNRSSETGNNSNNNNNNNNRNRRNRGRTPKQVIGGGARIDDDDDEDDIEINMDRPVEPSESQAAVAVPGAVLESTSTAQGSKNAATKDRRRGGRRKGKEVSDPSIPKLQQDRGGKGRSRAIGTDGQPESSTSSSSRAPRASNSNNSGNNDRGDSNNNNRRQRNRKAGDLGGRIFSTASQGSTNQAGESSGPQRNAQKKTPRNQPKKFVHTVEEDRDLMAALTAGLSDSTYDCMVCWDVIRPAHKIWNCQVCWAAFHLDCLSTWAKKSSEDILHLILVESFVDVQGNALTHAIYSLPAVIMNVPRPVTQWMTSQGSVPLDLKSSRLVHVDPRQLRHCSWAKLVLLA</sequence>
<evidence type="ECO:0000313" key="3">
    <source>
        <dbReference type="Proteomes" id="UP000703661"/>
    </source>
</evidence>
<feature type="compositionally biased region" description="Basic residues" evidence="1">
    <location>
        <begin position="297"/>
        <end position="310"/>
    </location>
</feature>
<feature type="compositionally biased region" description="Low complexity" evidence="1">
    <location>
        <begin position="104"/>
        <end position="121"/>
    </location>
</feature>
<dbReference type="GO" id="GO:0005634">
    <property type="term" value="C:nucleus"/>
    <property type="evidence" value="ECO:0007669"/>
    <property type="project" value="TreeGrafter"/>
</dbReference>